<dbReference type="InterPro" id="IPR029063">
    <property type="entry name" value="SAM-dependent_MTases_sf"/>
</dbReference>
<name>A0A6B2M427_9BACT</name>
<accession>A0A6B2M427</accession>
<dbReference type="SUPFAM" id="SSF53335">
    <property type="entry name" value="S-adenosyl-L-methionine-dependent methyltransferases"/>
    <property type="match status" value="1"/>
</dbReference>
<dbReference type="AlphaFoldDB" id="A0A6B2M427"/>
<dbReference type="CDD" id="cd02440">
    <property type="entry name" value="AdoMet_MTases"/>
    <property type="match status" value="1"/>
</dbReference>
<reference evidence="1 2" key="1">
    <citation type="submission" date="2020-02" db="EMBL/GenBank/DDBJ databases">
        <title>Albibacoteraceae fam. nov., the first described family within the subdivision 4 Verrucomicrobia.</title>
        <authorList>
            <person name="Xi F."/>
        </authorList>
    </citation>
    <scope>NUCLEOTIDE SEQUENCE [LARGE SCALE GENOMIC DNA]</scope>
    <source>
        <strain evidence="1 2">CK1056</strain>
    </source>
</reference>
<proteinExistence type="predicted"/>
<keyword evidence="2" id="KW-1185">Reference proteome</keyword>
<evidence type="ECO:0000313" key="2">
    <source>
        <dbReference type="Proteomes" id="UP000478417"/>
    </source>
</evidence>
<dbReference type="RefSeq" id="WP_163966023.1">
    <property type="nucleotide sequence ID" value="NZ_JAAGNX010000003.1"/>
</dbReference>
<dbReference type="EMBL" id="JAAGNX010000003">
    <property type="protein sequence ID" value="NDV63052.1"/>
    <property type="molecule type" value="Genomic_DNA"/>
</dbReference>
<dbReference type="GO" id="GO:0008168">
    <property type="term" value="F:methyltransferase activity"/>
    <property type="evidence" value="ECO:0007669"/>
    <property type="project" value="UniProtKB-KW"/>
</dbReference>
<sequence length="255" mass="28428">MNITSTLQKIASEYPPEMRKGQQKDVARMAFNVEIALEACAGKQPSDLEICDIGGGIGLFSIGCAVLGCKRSVLIDDFDDPVNHELGPSVLNLHRSKGVEVVTLDVIEKGLEGVQGPFDVITAYDTMEHWHNSPKKLFHEAIQLLKPGGAFILSGPNCANLKKRFSGLFGNSKWSSMDGWYETEKFRGHVREPDVSDLLYIGRDLGLKNLRIIGRNWMGYHSRNSVQRSLTRLMDKPLRLRPQLCSNIYLVGIKS</sequence>
<keyword evidence="1" id="KW-0808">Transferase</keyword>
<dbReference type="Proteomes" id="UP000478417">
    <property type="component" value="Unassembled WGS sequence"/>
</dbReference>
<gene>
    <name evidence="1" type="ORF">G0Q06_11360</name>
</gene>
<comment type="caution">
    <text evidence="1">The sequence shown here is derived from an EMBL/GenBank/DDBJ whole genome shotgun (WGS) entry which is preliminary data.</text>
</comment>
<evidence type="ECO:0000313" key="1">
    <source>
        <dbReference type="EMBL" id="NDV63052.1"/>
    </source>
</evidence>
<dbReference type="Pfam" id="PF13489">
    <property type="entry name" value="Methyltransf_23"/>
    <property type="match status" value="1"/>
</dbReference>
<dbReference type="GO" id="GO:0032259">
    <property type="term" value="P:methylation"/>
    <property type="evidence" value="ECO:0007669"/>
    <property type="project" value="UniProtKB-KW"/>
</dbReference>
<keyword evidence="1" id="KW-0489">Methyltransferase</keyword>
<protein>
    <submittedName>
        <fullName evidence="1">Class I SAM-dependent methyltransferase</fullName>
    </submittedName>
</protein>
<organism evidence="1 2">
    <name type="scientific">Oceanipulchritudo coccoides</name>
    <dbReference type="NCBI Taxonomy" id="2706888"/>
    <lineage>
        <taxon>Bacteria</taxon>
        <taxon>Pseudomonadati</taxon>
        <taxon>Verrucomicrobiota</taxon>
        <taxon>Opitutia</taxon>
        <taxon>Puniceicoccales</taxon>
        <taxon>Oceanipulchritudinaceae</taxon>
        <taxon>Oceanipulchritudo</taxon>
    </lineage>
</organism>
<dbReference type="Gene3D" id="3.40.50.150">
    <property type="entry name" value="Vaccinia Virus protein VP39"/>
    <property type="match status" value="1"/>
</dbReference>